<evidence type="ECO:0000313" key="5">
    <source>
        <dbReference type="Proteomes" id="UP000030744"/>
    </source>
</evidence>
<organism evidence="4 5">
    <name type="scientific">Eimeria mitis</name>
    <dbReference type="NCBI Taxonomy" id="44415"/>
    <lineage>
        <taxon>Eukaryota</taxon>
        <taxon>Sar</taxon>
        <taxon>Alveolata</taxon>
        <taxon>Apicomplexa</taxon>
        <taxon>Conoidasida</taxon>
        <taxon>Coccidia</taxon>
        <taxon>Eucoccidiorida</taxon>
        <taxon>Eimeriorina</taxon>
        <taxon>Eimeriidae</taxon>
        <taxon>Eimeria</taxon>
    </lineage>
</organism>
<keyword evidence="2" id="KW-0472">Membrane</keyword>
<dbReference type="InterPro" id="IPR036412">
    <property type="entry name" value="HAD-like_sf"/>
</dbReference>
<feature type="compositionally biased region" description="Low complexity" evidence="1">
    <location>
        <begin position="31"/>
        <end position="48"/>
    </location>
</feature>
<dbReference type="EMBL" id="HG735641">
    <property type="protein sequence ID" value="CDJ36223.1"/>
    <property type="molecule type" value="Genomic_DNA"/>
</dbReference>
<dbReference type="RefSeq" id="XP_037878512.1">
    <property type="nucleotide sequence ID" value="XM_038022658.1"/>
</dbReference>
<keyword evidence="5" id="KW-1185">Reference proteome</keyword>
<dbReference type="SUPFAM" id="SSF56784">
    <property type="entry name" value="HAD-like"/>
    <property type="match status" value="1"/>
</dbReference>
<keyword evidence="2" id="KW-1133">Transmembrane helix</keyword>
<proteinExistence type="predicted"/>
<dbReference type="Pfam" id="PF03031">
    <property type="entry name" value="NIF"/>
    <property type="match status" value="1"/>
</dbReference>
<reference evidence="4" key="1">
    <citation type="submission" date="2013-10" db="EMBL/GenBank/DDBJ databases">
        <title>Genomic analysis of the causative agents of coccidiosis in chickens.</title>
        <authorList>
            <person name="Reid A.J."/>
            <person name="Blake D."/>
            <person name="Billington K."/>
            <person name="Browne H."/>
            <person name="Dunn M."/>
            <person name="Hung S."/>
            <person name="Kawahara F."/>
            <person name="Miranda-Saavedra D."/>
            <person name="Mourier T."/>
            <person name="Nagra H."/>
            <person name="Otto T.D."/>
            <person name="Rawlings N."/>
            <person name="Sanchez A."/>
            <person name="Sanders M."/>
            <person name="Subramaniam C."/>
            <person name="Tay Y."/>
            <person name="Dear P."/>
            <person name="Doerig C."/>
            <person name="Gruber A."/>
            <person name="Parkinson J."/>
            <person name="Shirley M."/>
            <person name="Wan K.L."/>
            <person name="Berriman M."/>
            <person name="Tomley F."/>
            <person name="Pain A."/>
        </authorList>
    </citation>
    <scope>NUCLEOTIDE SEQUENCE [LARGE SCALE GENOMIC DNA]</scope>
    <source>
        <strain evidence="4">Houghton</strain>
    </source>
</reference>
<dbReference type="VEuPathDB" id="ToxoDB:EMH_0041460"/>
<feature type="domain" description="FCP1 homology" evidence="3">
    <location>
        <begin position="142"/>
        <end position="230"/>
    </location>
</feature>
<accession>U6KL90</accession>
<dbReference type="PROSITE" id="PS50969">
    <property type="entry name" value="FCP1"/>
    <property type="match status" value="1"/>
</dbReference>
<dbReference type="GeneID" id="60404034"/>
<feature type="region of interest" description="Disordered" evidence="1">
    <location>
        <begin position="1"/>
        <end position="58"/>
    </location>
</feature>
<dbReference type="InterPro" id="IPR023214">
    <property type="entry name" value="HAD_sf"/>
</dbReference>
<dbReference type="AlphaFoldDB" id="U6KL90"/>
<gene>
    <name evidence="4" type="ORF">EMH_0041460</name>
</gene>
<dbReference type="Gene3D" id="3.40.50.1000">
    <property type="entry name" value="HAD superfamily/HAD-like"/>
    <property type="match status" value="1"/>
</dbReference>
<dbReference type="OrthoDB" id="445750at2759"/>
<dbReference type="Proteomes" id="UP000030744">
    <property type="component" value="Unassembled WGS sequence"/>
</dbReference>
<evidence type="ECO:0000313" key="4">
    <source>
        <dbReference type="EMBL" id="CDJ36223.1"/>
    </source>
</evidence>
<keyword evidence="2" id="KW-0812">Transmembrane</keyword>
<evidence type="ECO:0000259" key="3">
    <source>
        <dbReference type="PROSITE" id="PS50969"/>
    </source>
</evidence>
<evidence type="ECO:0000256" key="1">
    <source>
        <dbReference type="SAM" id="MobiDB-lite"/>
    </source>
</evidence>
<evidence type="ECO:0000256" key="2">
    <source>
        <dbReference type="SAM" id="Phobius"/>
    </source>
</evidence>
<reference evidence="4" key="2">
    <citation type="submission" date="2013-10" db="EMBL/GenBank/DDBJ databases">
        <authorList>
            <person name="Aslett M."/>
        </authorList>
    </citation>
    <scope>NUCLEOTIDE SEQUENCE [LARGE SCALE GENOMIC DNA]</scope>
    <source>
        <strain evidence="4">Houghton</strain>
    </source>
</reference>
<name>U6KL90_9EIME</name>
<sequence length="230" mass="25605">MQGLKGNDTEGGSDSAPQRLQLDGAAADPALQQEQQQQQLQQQQQQQQQHEEGSVSAPSNGGFSLGAMVLGAGALGCSLWLFVYLQQQKLSFTDFVKDLWRQADAQMTASHDRIQNAVEDMIARAFPEDNEPLLPDFKDLNYPEFLPTLVLDFDGVLAKIGHDRTGGYKLRKRPYSEALVNQLSHFFEVVVWNADQPPVVQTALQQWGLPVTACLNSDNMSRKHGRRIKV</sequence>
<dbReference type="InterPro" id="IPR004274">
    <property type="entry name" value="FCP1_dom"/>
</dbReference>
<protein>
    <recommendedName>
        <fullName evidence="3">FCP1 homology domain-containing protein</fullName>
    </recommendedName>
</protein>
<feature type="transmembrane region" description="Helical" evidence="2">
    <location>
        <begin position="63"/>
        <end position="85"/>
    </location>
</feature>